<dbReference type="InterPro" id="IPR036322">
    <property type="entry name" value="WD40_repeat_dom_sf"/>
</dbReference>
<dbReference type="AlphaFoldDB" id="A0AAN9Q6Y0"/>
<proteinExistence type="predicted"/>
<dbReference type="PROSITE" id="PS50294">
    <property type="entry name" value="WD_REPEATS_REGION"/>
    <property type="match status" value="1"/>
</dbReference>
<evidence type="ECO:0000256" key="1">
    <source>
        <dbReference type="PROSITE-ProRule" id="PRU00221"/>
    </source>
</evidence>
<organism evidence="2 3">
    <name type="scientific">Canavalia gladiata</name>
    <name type="common">Sword bean</name>
    <name type="synonym">Dolichos gladiatus</name>
    <dbReference type="NCBI Taxonomy" id="3824"/>
    <lineage>
        <taxon>Eukaryota</taxon>
        <taxon>Viridiplantae</taxon>
        <taxon>Streptophyta</taxon>
        <taxon>Embryophyta</taxon>
        <taxon>Tracheophyta</taxon>
        <taxon>Spermatophyta</taxon>
        <taxon>Magnoliopsida</taxon>
        <taxon>eudicotyledons</taxon>
        <taxon>Gunneridae</taxon>
        <taxon>Pentapetalae</taxon>
        <taxon>rosids</taxon>
        <taxon>fabids</taxon>
        <taxon>Fabales</taxon>
        <taxon>Fabaceae</taxon>
        <taxon>Papilionoideae</taxon>
        <taxon>50 kb inversion clade</taxon>
        <taxon>NPAAA clade</taxon>
        <taxon>indigoferoid/millettioid clade</taxon>
        <taxon>Phaseoleae</taxon>
        <taxon>Canavalia</taxon>
    </lineage>
</organism>
<gene>
    <name evidence="2" type="ORF">VNO77_27912</name>
</gene>
<keyword evidence="3" id="KW-1185">Reference proteome</keyword>
<dbReference type="InterPro" id="IPR001680">
    <property type="entry name" value="WD40_rpt"/>
</dbReference>
<dbReference type="Proteomes" id="UP001367508">
    <property type="component" value="Unassembled WGS sequence"/>
</dbReference>
<evidence type="ECO:0000313" key="3">
    <source>
        <dbReference type="Proteomes" id="UP001367508"/>
    </source>
</evidence>
<name>A0AAN9Q6Y0_CANGL</name>
<feature type="repeat" description="WD" evidence="1">
    <location>
        <begin position="42"/>
        <end position="77"/>
    </location>
</feature>
<comment type="caution">
    <text evidence="2">The sequence shown here is derived from an EMBL/GenBank/DDBJ whole genome shotgun (WGS) entry which is preliminary data.</text>
</comment>
<dbReference type="PROSITE" id="PS50082">
    <property type="entry name" value="WD_REPEATS_2"/>
    <property type="match status" value="1"/>
</dbReference>
<dbReference type="SMART" id="SM00320">
    <property type="entry name" value="WD40"/>
    <property type="match status" value="1"/>
</dbReference>
<dbReference type="SUPFAM" id="SSF50978">
    <property type="entry name" value="WD40 repeat-like"/>
    <property type="match status" value="1"/>
</dbReference>
<protein>
    <submittedName>
        <fullName evidence="2">Uncharacterized protein</fullName>
    </submittedName>
</protein>
<dbReference type="EMBL" id="JAYMYQ010000006">
    <property type="protein sequence ID" value="KAK7324377.1"/>
    <property type="molecule type" value="Genomic_DNA"/>
</dbReference>
<dbReference type="InterPro" id="IPR015943">
    <property type="entry name" value="WD40/YVTN_repeat-like_dom_sf"/>
</dbReference>
<reference evidence="2 3" key="1">
    <citation type="submission" date="2024-01" db="EMBL/GenBank/DDBJ databases">
        <title>The genomes of 5 underutilized Papilionoideae crops provide insights into root nodulation and disease resistanc.</title>
        <authorList>
            <person name="Jiang F."/>
        </authorList>
    </citation>
    <scope>NUCLEOTIDE SEQUENCE [LARGE SCALE GENOMIC DNA]</scope>
    <source>
        <strain evidence="2">LVBAO_FW01</strain>
        <tissue evidence="2">Leaves</tissue>
    </source>
</reference>
<keyword evidence="1" id="KW-0853">WD repeat</keyword>
<evidence type="ECO:0000313" key="2">
    <source>
        <dbReference type="EMBL" id="KAK7324377.1"/>
    </source>
</evidence>
<sequence>MYNMYAKVIHTLTPRSESIECVGFAPSVRLWDSRWGECVKKLTAHCGAIQSLSVSADQSFIVSASFDGNAIAYDMRM</sequence>
<accession>A0AAN9Q6Y0</accession>
<dbReference type="Pfam" id="PF00400">
    <property type="entry name" value="WD40"/>
    <property type="match status" value="1"/>
</dbReference>
<dbReference type="Gene3D" id="2.130.10.10">
    <property type="entry name" value="YVTN repeat-like/Quinoprotein amine dehydrogenase"/>
    <property type="match status" value="1"/>
</dbReference>